<dbReference type="Gene3D" id="1.10.1370.20">
    <property type="entry name" value="Oligoendopeptidase f, C-terminal domain"/>
    <property type="match status" value="1"/>
</dbReference>
<keyword evidence="4 6" id="KW-0862">Zinc</keyword>
<gene>
    <name evidence="9" type="primary">pepF</name>
    <name evidence="10" type="ORF">AAC431_05440</name>
    <name evidence="9" type="ORF">F6H94_01485</name>
</gene>
<accession>A0A5N1IH24</accession>
<dbReference type="Pfam" id="PF08439">
    <property type="entry name" value="Peptidase_M3_N"/>
    <property type="match status" value="1"/>
</dbReference>
<dbReference type="NCBIfam" id="TIGR00181">
    <property type="entry name" value="pepF"/>
    <property type="match status" value="1"/>
</dbReference>
<proteinExistence type="inferred from homology"/>
<keyword evidence="2 6" id="KW-0479">Metal-binding</keyword>
<keyword evidence="3 6" id="KW-0378">Hydrolase</keyword>
<dbReference type="EC" id="3.4.24.-" evidence="6"/>
<keyword evidence="12" id="KW-1185">Reference proteome</keyword>
<feature type="domain" description="Peptidase M3A/M3B catalytic" evidence="7">
    <location>
        <begin position="203"/>
        <end position="581"/>
    </location>
</feature>
<evidence type="ECO:0000256" key="6">
    <source>
        <dbReference type="RuleBase" id="RU368091"/>
    </source>
</evidence>
<dbReference type="EMBL" id="JBBVUL010000009">
    <property type="protein sequence ID" value="MEL0565368.1"/>
    <property type="molecule type" value="Genomic_DNA"/>
</dbReference>
<protein>
    <recommendedName>
        <fullName evidence="6">Oligopeptidase F</fullName>
        <ecNumber evidence="6">3.4.24.-</ecNumber>
    </recommendedName>
</protein>
<evidence type="ECO:0000259" key="7">
    <source>
        <dbReference type="Pfam" id="PF01432"/>
    </source>
</evidence>
<dbReference type="Gene3D" id="1.10.287.830">
    <property type="entry name" value="putative peptidase helix hairpin domain like"/>
    <property type="match status" value="1"/>
</dbReference>
<name>A0A5N1IH24_LACJE</name>
<dbReference type="SUPFAM" id="SSF55486">
    <property type="entry name" value="Metalloproteases ('zincins'), catalytic domain"/>
    <property type="match status" value="1"/>
</dbReference>
<evidence type="ECO:0000313" key="9">
    <source>
        <dbReference type="EMBL" id="KAA9324044.1"/>
    </source>
</evidence>
<evidence type="ECO:0000256" key="3">
    <source>
        <dbReference type="ARBA" id="ARBA00022801"/>
    </source>
</evidence>
<comment type="caution">
    <text evidence="9">The sequence shown here is derived from an EMBL/GenBank/DDBJ whole genome shotgun (WGS) entry which is preliminary data.</text>
</comment>
<evidence type="ECO:0000256" key="5">
    <source>
        <dbReference type="ARBA" id="ARBA00023049"/>
    </source>
</evidence>
<dbReference type="InterPro" id="IPR045090">
    <property type="entry name" value="Pept_M3A_M3B"/>
</dbReference>
<dbReference type="GO" id="GO:0004222">
    <property type="term" value="F:metalloendopeptidase activity"/>
    <property type="evidence" value="ECO:0007669"/>
    <property type="project" value="UniProtKB-UniRule"/>
</dbReference>
<comment type="function">
    <text evidence="6">Has oligopeptidase activity and degrades a variety of small bioactive peptides.</text>
</comment>
<dbReference type="PANTHER" id="PTHR11804">
    <property type="entry name" value="PROTEASE M3 THIMET OLIGOPEPTIDASE-RELATED"/>
    <property type="match status" value="1"/>
</dbReference>
<dbReference type="AlphaFoldDB" id="A0A5N1IH24"/>
<dbReference type="Gene3D" id="1.20.140.70">
    <property type="entry name" value="Oligopeptidase f, N-terminal domain"/>
    <property type="match status" value="1"/>
</dbReference>
<keyword evidence="1 6" id="KW-0645">Protease</keyword>
<reference evidence="10 12" key="2">
    <citation type="submission" date="2024-04" db="EMBL/GenBank/DDBJ databases">
        <title>Three lactobacilli isolated from voided urine samples from females with type 2 diabetes.</title>
        <authorList>
            <person name="Kula A."/>
            <person name="Stegman N."/>
            <person name="Putonti C."/>
        </authorList>
    </citation>
    <scope>NUCLEOTIDE SEQUENCE [LARGE SCALE GENOMIC DNA]</scope>
    <source>
        <strain evidence="10 12">1855</strain>
    </source>
</reference>
<evidence type="ECO:0000256" key="2">
    <source>
        <dbReference type="ARBA" id="ARBA00022723"/>
    </source>
</evidence>
<feature type="domain" description="Oligopeptidase F N-terminal" evidence="8">
    <location>
        <begin position="114"/>
        <end position="182"/>
    </location>
</feature>
<dbReference type="Pfam" id="PF01432">
    <property type="entry name" value="Peptidase_M3"/>
    <property type="match status" value="1"/>
</dbReference>
<sequence>MVLPTRNEVPKELTWDLTRVFPNDQAWQKEFKSVSNEIDKLSSLSTIITKSGSDLYSALTQIFSIDRRLEKVYVYATMSRDVDTSNNHYLGFAAMAEDLANKYSSVISFVNPAILSLSDQNLKKFELQEPKLAHYKHYLDQITNKRQHTLDAQAEQIIAASGAALNSSSNTYNVLTNSDMEFGYTTDNDGEMVQLSEGLYSQLIQSPQRSVRQNAFETLYASYGQFQNTLASTLSGNVKAQNYAALMHGYANAKEASLSQNNIPVSVYDNLVNGVHKHLDLLHRYMKLRKKVLGLQNLEMYDLYVPITGTPSLRYSYKEAKDQAREALSILGKEYLDQVDYIFNNRVIDVVESKSKVTGAYSGGSYDTDPYELLNWTNDFDALYTLVHETGHSVHSAFTRKNQPYVYGEYPIFLAEIASTTNENILTEYLLSKTTDPKIRAFILNYNLEAFRTTLYRQTQFAEFEQFIHEADQNGEPLTAERLNTFYGELNQKYYGIVEPGSDIDKEWARIPHFYYNFYVYQYSTGFAAAVALAKNIVHGTDKQKTDYLNFLKAGSSEYPIDIMKKAGVDMTTSAYLDSAFSVFEQRLNELEKLL</sequence>
<dbReference type="InterPro" id="IPR004438">
    <property type="entry name" value="Peptidase_M3B"/>
</dbReference>
<evidence type="ECO:0000313" key="11">
    <source>
        <dbReference type="Proteomes" id="UP000327236"/>
    </source>
</evidence>
<evidence type="ECO:0000256" key="1">
    <source>
        <dbReference type="ARBA" id="ARBA00022670"/>
    </source>
</evidence>
<dbReference type="GO" id="GO:0046872">
    <property type="term" value="F:metal ion binding"/>
    <property type="evidence" value="ECO:0007669"/>
    <property type="project" value="UniProtKB-UniRule"/>
</dbReference>
<evidence type="ECO:0000313" key="12">
    <source>
        <dbReference type="Proteomes" id="UP001385848"/>
    </source>
</evidence>
<comment type="similarity">
    <text evidence="6">Belongs to the peptidase M3B family.</text>
</comment>
<organism evidence="9 11">
    <name type="scientific">Lactobacillus jensenii</name>
    <dbReference type="NCBI Taxonomy" id="109790"/>
    <lineage>
        <taxon>Bacteria</taxon>
        <taxon>Bacillati</taxon>
        <taxon>Bacillota</taxon>
        <taxon>Bacilli</taxon>
        <taxon>Lactobacillales</taxon>
        <taxon>Lactobacillaceae</taxon>
        <taxon>Lactobacillus</taxon>
    </lineage>
</organism>
<evidence type="ECO:0000256" key="4">
    <source>
        <dbReference type="ARBA" id="ARBA00022833"/>
    </source>
</evidence>
<evidence type="ECO:0000259" key="8">
    <source>
        <dbReference type="Pfam" id="PF08439"/>
    </source>
</evidence>
<dbReference type="GO" id="GO:0006508">
    <property type="term" value="P:proteolysis"/>
    <property type="evidence" value="ECO:0007669"/>
    <property type="project" value="UniProtKB-KW"/>
</dbReference>
<dbReference type="CDD" id="cd09608">
    <property type="entry name" value="M3B_PepF"/>
    <property type="match status" value="1"/>
</dbReference>
<dbReference type="EMBL" id="VYWW01000004">
    <property type="protein sequence ID" value="KAA9324044.1"/>
    <property type="molecule type" value="Genomic_DNA"/>
</dbReference>
<dbReference type="Proteomes" id="UP000327236">
    <property type="component" value="Unassembled WGS sequence"/>
</dbReference>
<dbReference type="KEGG" id="lje:BUE77_07665"/>
<dbReference type="PANTHER" id="PTHR11804:SF84">
    <property type="entry name" value="SACCHAROLYSIN"/>
    <property type="match status" value="1"/>
</dbReference>
<evidence type="ECO:0000313" key="10">
    <source>
        <dbReference type="EMBL" id="MEL0565368.1"/>
    </source>
</evidence>
<dbReference type="InterPro" id="IPR001567">
    <property type="entry name" value="Pept_M3A_M3B_dom"/>
</dbReference>
<dbReference type="GeneID" id="31743595"/>
<dbReference type="GO" id="GO:0006518">
    <property type="term" value="P:peptide metabolic process"/>
    <property type="evidence" value="ECO:0007669"/>
    <property type="project" value="TreeGrafter"/>
</dbReference>
<dbReference type="RefSeq" id="WP_006587781.1">
    <property type="nucleotide sequence ID" value="NZ_CATOUV010000001.1"/>
</dbReference>
<dbReference type="Proteomes" id="UP001385848">
    <property type="component" value="Unassembled WGS sequence"/>
</dbReference>
<keyword evidence="5 6" id="KW-0482">Metalloprotease</keyword>
<dbReference type="InterPro" id="IPR013647">
    <property type="entry name" value="OligopepF_N_dom"/>
</dbReference>
<comment type="cofactor">
    <cofactor evidence="6">
        <name>Zn(2+)</name>
        <dbReference type="ChEBI" id="CHEBI:29105"/>
    </cofactor>
    <text evidence="6">Binds 1 zinc ion.</text>
</comment>
<dbReference type="OrthoDB" id="9766487at2"/>
<dbReference type="InterPro" id="IPR042088">
    <property type="entry name" value="OligoPept_F_C"/>
</dbReference>
<reference evidence="9 11" key="1">
    <citation type="submission" date="2019-09" db="EMBL/GenBank/DDBJ databases">
        <title>Draft genome sequence assemblies of isolates from the urinary tract.</title>
        <authorList>
            <person name="Mores C.R."/>
            <person name="Putonti C."/>
            <person name="Wolfe A.J."/>
        </authorList>
    </citation>
    <scope>NUCLEOTIDE SEQUENCE [LARGE SCALE GENOMIC DNA]</scope>
    <source>
        <strain evidence="9 11">UMB246</strain>
    </source>
</reference>